<dbReference type="EMBL" id="JAEPIV010000010">
    <property type="protein sequence ID" value="MBK4720874.1"/>
    <property type="molecule type" value="Genomic_DNA"/>
</dbReference>
<dbReference type="GO" id="GO:0008483">
    <property type="term" value="F:transaminase activity"/>
    <property type="evidence" value="ECO:0007669"/>
    <property type="project" value="UniProtKB-KW"/>
</dbReference>
<dbReference type="InterPro" id="IPR049704">
    <property type="entry name" value="Aminotrans_3_PPA_site"/>
</dbReference>
<reference evidence="4 5" key="1">
    <citation type="submission" date="2021-01" db="EMBL/GenBank/DDBJ databases">
        <title>Azospirillum sp. YIM DDC1 draft genome.</title>
        <authorList>
            <person name="Wang Y.-X."/>
        </authorList>
    </citation>
    <scope>NUCLEOTIDE SEQUENCE [LARGE SCALE GENOMIC DNA]</scope>
    <source>
        <strain evidence="4 5">YIM DDC1</strain>
    </source>
</reference>
<keyword evidence="4" id="KW-0808">Transferase</keyword>
<dbReference type="SUPFAM" id="SSF53383">
    <property type="entry name" value="PLP-dependent transferases"/>
    <property type="match status" value="1"/>
</dbReference>
<protein>
    <submittedName>
        <fullName evidence="4">Aspartate aminotransferase family protein</fullName>
    </submittedName>
</protein>
<comment type="caution">
    <text evidence="4">The sequence shown here is derived from an EMBL/GenBank/DDBJ whole genome shotgun (WGS) entry which is preliminary data.</text>
</comment>
<organism evidence="4 5">
    <name type="scientific">Azospirillum aestuarii</name>
    <dbReference type="NCBI Taxonomy" id="2802052"/>
    <lineage>
        <taxon>Bacteria</taxon>
        <taxon>Pseudomonadati</taxon>
        <taxon>Pseudomonadota</taxon>
        <taxon>Alphaproteobacteria</taxon>
        <taxon>Rhodospirillales</taxon>
        <taxon>Azospirillaceae</taxon>
        <taxon>Azospirillum</taxon>
    </lineage>
</organism>
<dbReference type="InterPro" id="IPR005814">
    <property type="entry name" value="Aminotrans_3"/>
</dbReference>
<dbReference type="Pfam" id="PF00202">
    <property type="entry name" value="Aminotran_3"/>
    <property type="match status" value="1"/>
</dbReference>
<keyword evidence="5" id="KW-1185">Reference proteome</keyword>
<dbReference type="Gene3D" id="3.40.640.10">
    <property type="entry name" value="Type I PLP-dependent aspartate aminotransferase-like (Major domain)"/>
    <property type="match status" value="1"/>
</dbReference>
<dbReference type="Proteomes" id="UP000654452">
    <property type="component" value="Unassembled WGS sequence"/>
</dbReference>
<dbReference type="PANTHER" id="PTHR43713:SF3">
    <property type="entry name" value="GLUTAMATE-1-SEMIALDEHYDE 2,1-AMINOMUTASE 1, CHLOROPLASTIC-RELATED"/>
    <property type="match status" value="1"/>
</dbReference>
<evidence type="ECO:0000256" key="3">
    <source>
        <dbReference type="RuleBase" id="RU003560"/>
    </source>
</evidence>
<evidence type="ECO:0000256" key="2">
    <source>
        <dbReference type="ARBA" id="ARBA00022898"/>
    </source>
</evidence>
<dbReference type="PANTHER" id="PTHR43713">
    <property type="entry name" value="GLUTAMATE-1-SEMIALDEHYDE 2,1-AMINOMUTASE"/>
    <property type="match status" value="1"/>
</dbReference>
<keyword evidence="4" id="KW-0032">Aminotransferase</keyword>
<sequence length="437" mass="47163">MPIETDNAALTARARAVMPGGLLSPSRQLAHPYVFVRAAGPYLYDADGNEHVDYHCGFGANMLGHCAAAVRDRVTAVSERIDLIGAAALDLEIEAAETLVRLIPCADQVAFCNSGSEATYHALRLARAATGRRTVIKFQGGYHGWHDYVAMNVQSPADRIGQYDPVCDGILLDAARHTVVLPYNDAQAVEDYLSAHPGEVAAVIIEPIAHNMGSVVAHDAFLRDLRRLTADHGTVLIFDEVITGFRHALGGYQSIVGVTPDLATFGKAVASGHPVGILAGRADLMERLGRTGQGAVFMGGTFNGTPPSLAALLATIGELERPGTYERLFALGDRMRNGLSAIVERLGIPAQPAGYGSVWLLYFFQGAFQRYEDLLRNDNAADLAFRRRLVEQRFIFQPLPLKRLYLSTAHDEALIDRTLGVIAETLHALPAAMRVGA</sequence>
<evidence type="ECO:0000313" key="4">
    <source>
        <dbReference type="EMBL" id="MBK4720874.1"/>
    </source>
</evidence>
<evidence type="ECO:0000256" key="1">
    <source>
        <dbReference type="ARBA" id="ARBA00001933"/>
    </source>
</evidence>
<dbReference type="RefSeq" id="WP_145629060.1">
    <property type="nucleotide sequence ID" value="NZ_JAEPIV010000010.1"/>
</dbReference>
<proteinExistence type="inferred from homology"/>
<accession>A0ABS1I1Q1</accession>
<gene>
    <name evidence="4" type="ORF">JJL56_18580</name>
</gene>
<comment type="similarity">
    <text evidence="3">Belongs to the class-III pyridoxal-phosphate-dependent aminotransferase family.</text>
</comment>
<dbReference type="CDD" id="cd00610">
    <property type="entry name" value="OAT_like"/>
    <property type="match status" value="1"/>
</dbReference>
<dbReference type="PROSITE" id="PS00600">
    <property type="entry name" value="AA_TRANSFER_CLASS_3"/>
    <property type="match status" value="1"/>
</dbReference>
<dbReference type="InterPro" id="IPR015424">
    <property type="entry name" value="PyrdxlP-dep_Trfase"/>
</dbReference>
<dbReference type="InterPro" id="IPR015422">
    <property type="entry name" value="PyrdxlP-dep_Trfase_small"/>
</dbReference>
<dbReference type="Gene3D" id="3.90.1150.10">
    <property type="entry name" value="Aspartate Aminotransferase, domain 1"/>
    <property type="match status" value="1"/>
</dbReference>
<evidence type="ECO:0000313" key="5">
    <source>
        <dbReference type="Proteomes" id="UP000654452"/>
    </source>
</evidence>
<name>A0ABS1I1Q1_9PROT</name>
<comment type="cofactor">
    <cofactor evidence="1">
        <name>pyridoxal 5'-phosphate</name>
        <dbReference type="ChEBI" id="CHEBI:597326"/>
    </cofactor>
</comment>
<dbReference type="InterPro" id="IPR015421">
    <property type="entry name" value="PyrdxlP-dep_Trfase_major"/>
</dbReference>
<keyword evidence="2 3" id="KW-0663">Pyridoxal phosphate</keyword>